<dbReference type="InterPro" id="IPR021146">
    <property type="entry name" value="Phage_gp6-like_head-tail"/>
</dbReference>
<evidence type="ECO:0000313" key="2">
    <source>
        <dbReference type="Proteomes" id="UP000225706"/>
    </source>
</evidence>
<evidence type="ECO:0000313" key="1">
    <source>
        <dbReference type="EMBL" id="PFX11016.1"/>
    </source>
</evidence>
<protein>
    <submittedName>
        <fullName evidence="1">Uncharacterized protein</fullName>
    </submittedName>
</protein>
<proteinExistence type="predicted"/>
<keyword evidence="2" id="KW-1185">Reference proteome</keyword>
<dbReference type="Pfam" id="PF05135">
    <property type="entry name" value="Phage_connect_1"/>
    <property type="match status" value="1"/>
</dbReference>
<sequence length="179" mass="19944">MGLSLLKTCEELPVSLVEAKVFLRIDTDEEDMLLQNLIETSVQAVEAYTSCALLTQTWRFTTTGAHAQRLSDQGYIHEGLRSSSSQRCSGIELPKMPFKGLIGSPMICRELPIPEVDAEENEVDGTAVQRYRLDTSSRTARLHVQDGMFDEKSYLVVDFIVGYGDTPEYVPAPLRQGVL</sequence>
<gene>
    <name evidence="1" type="ORF">AWC38_SpisGene25584</name>
</gene>
<feature type="non-terminal residue" evidence="1">
    <location>
        <position position="179"/>
    </location>
</feature>
<dbReference type="NCBIfam" id="TIGR02215">
    <property type="entry name" value="phage_chp_gp8"/>
    <property type="match status" value="1"/>
</dbReference>
<dbReference type="EMBL" id="LSMT01004477">
    <property type="protein sequence ID" value="PFX11016.1"/>
    <property type="molecule type" value="Genomic_DNA"/>
</dbReference>
<dbReference type="InterPro" id="IPR011738">
    <property type="entry name" value="Phage_CHP"/>
</dbReference>
<organism evidence="1 2">
    <name type="scientific">Stylophora pistillata</name>
    <name type="common">Smooth cauliflower coral</name>
    <dbReference type="NCBI Taxonomy" id="50429"/>
    <lineage>
        <taxon>Eukaryota</taxon>
        <taxon>Metazoa</taxon>
        <taxon>Cnidaria</taxon>
        <taxon>Anthozoa</taxon>
        <taxon>Hexacorallia</taxon>
        <taxon>Scleractinia</taxon>
        <taxon>Astrocoeniina</taxon>
        <taxon>Pocilloporidae</taxon>
        <taxon>Stylophora</taxon>
    </lineage>
</organism>
<comment type="caution">
    <text evidence="1">The sequence shown here is derived from an EMBL/GenBank/DDBJ whole genome shotgun (WGS) entry which is preliminary data.</text>
</comment>
<dbReference type="Proteomes" id="UP000225706">
    <property type="component" value="Unassembled WGS sequence"/>
</dbReference>
<reference evidence="2" key="1">
    <citation type="journal article" date="2017" name="bioRxiv">
        <title>Comparative analysis of the genomes of Stylophora pistillata and Acropora digitifera provides evidence for extensive differences between species of corals.</title>
        <authorList>
            <person name="Voolstra C.R."/>
            <person name="Li Y."/>
            <person name="Liew Y.J."/>
            <person name="Baumgarten S."/>
            <person name="Zoccola D."/>
            <person name="Flot J.-F."/>
            <person name="Tambutte S."/>
            <person name="Allemand D."/>
            <person name="Aranda M."/>
        </authorList>
    </citation>
    <scope>NUCLEOTIDE SEQUENCE [LARGE SCALE GENOMIC DNA]</scope>
</reference>
<dbReference type="CDD" id="cd08054">
    <property type="entry name" value="gp6"/>
    <property type="match status" value="1"/>
</dbReference>
<name>A0A2B4R1B2_STYPI</name>
<dbReference type="AlphaFoldDB" id="A0A2B4R1B2"/>
<dbReference type="InterPro" id="IPR006450">
    <property type="entry name" value="Phage_HK97_gp6-like"/>
</dbReference>
<accession>A0A2B4R1B2</accession>
<dbReference type="NCBIfam" id="TIGR01560">
    <property type="entry name" value="put_DNA_pack"/>
    <property type="match status" value="1"/>
</dbReference>
<dbReference type="Gene3D" id="1.10.3230.30">
    <property type="entry name" value="Phage gp6-like head-tail connector protein"/>
    <property type="match status" value="1"/>
</dbReference>